<organism evidence="5 6">
    <name type="scientific">Phycomyces blakesleeanus (strain ATCC 8743b / DSM 1359 / FGSC 10004 / NBRC 33097 / NRRL 1555)</name>
    <dbReference type="NCBI Taxonomy" id="763407"/>
    <lineage>
        <taxon>Eukaryota</taxon>
        <taxon>Fungi</taxon>
        <taxon>Fungi incertae sedis</taxon>
        <taxon>Mucoromycota</taxon>
        <taxon>Mucoromycotina</taxon>
        <taxon>Mucoromycetes</taxon>
        <taxon>Mucorales</taxon>
        <taxon>Phycomycetaceae</taxon>
        <taxon>Phycomyces</taxon>
    </lineage>
</organism>
<dbReference type="Gene3D" id="1.20.1250.40">
    <property type="match status" value="1"/>
</dbReference>
<protein>
    <recommendedName>
        <fullName evidence="4">RNA polymerase Rpb4/RPC9 core domain-containing protein</fullName>
    </recommendedName>
</protein>
<name>A0A163AH94_PHYB8</name>
<dbReference type="RefSeq" id="XP_018291521.1">
    <property type="nucleotide sequence ID" value="XM_018438490.1"/>
</dbReference>
<dbReference type="VEuPathDB" id="FungiDB:PHYBLDRAFT_181555"/>
<dbReference type="Pfam" id="PF03874">
    <property type="entry name" value="RNA_pol_Rpb4"/>
    <property type="match status" value="1"/>
</dbReference>
<evidence type="ECO:0000256" key="2">
    <source>
        <dbReference type="ARBA" id="ARBA00023242"/>
    </source>
</evidence>
<dbReference type="InterPro" id="IPR045222">
    <property type="entry name" value="Rpb4-like"/>
</dbReference>
<dbReference type="InterPro" id="IPR006590">
    <property type="entry name" value="RNA_pol_Rpb4/RPC9_core"/>
</dbReference>
<dbReference type="InParanoid" id="A0A163AH94"/>
<dbReference type="SMART" id="SM00657">
    <property type="entry name" value="RPOL4c"/>
    <property type="match status" value="1"/>
</dbReference>
<dbReference type="GO" id="GO:0000166">
    <property type="term" value="F:nucleotide binding"/>
    <property type="evidence" value="ECO:0007669"/>
    <property type="project" value="InterPro"/>
</dbReference>
<evidence type="ECO:0000313" key="5">
    <source>
        <dbReference type="EMBL" id="OAD73481.1"/>
    </source>
</evidence>
<sequence length="145" mass="16485">MGSRHQQRHLLRGGPEQEDATTLKLGEEFANAQCLYISEVRILLEAHVDSKENGSVTRQTTNVMQKTLEYVRAFSRFSNRDSVREVRQLLGKDDLAPFEMSQLANLCCEDAEEAKALIPSLANKVEDDQLQEMLNQMLTIKKFQG</sequence>
<reference evidence="6" key="1">
    <citation type="submission" date="2015-06" db="EMBL/GenBank/DDBJ databases">
        <title>Expansion of signal transduction pathways in fungi by whole-genome duplication.</title>
        <authorList>
            <consortium name="DOE Joint Genome Institute"/>
            <person name="Corrochano L.M."/>
            <person name="Kuo A."/>
            <person name="Marcet-Houben M."/>
            <person name="Polaino S."/>
            <person name="Salamov A."/>
            <person name="Villalobos J.M."/>
            <person name="Alvarez M.I."/>
            <person name="Avalos J."/>
            <person name="Benito E.P."/>
            <person name="Benoit I."/>
            <person name="Burger G."/>
            <person name="Camino L.P."/>
            <person name="Canovas D."/>
            <person name="Cerda-Olmedo E."/>
            <person name="Cheng J.-F."/>
            <person name="Dominguez A."/>
            <person name="Elias M."/>
            <person name="Eslava A.P."/>
            <person name="Glaser F."/>
            <person name="Grimwood J."/>
            <person name="Gutierrez G."/>
            <person name="Heitman J."/>
            <person name="Henrissat B."/>
            <person name="Iturriaga E.A."/>
            <person name="Lang B.F."/>
            <person name="Lavin J.L."/>
            <person name="Lee S."/>
            <person name="Li W."/>
            <person name="Lindquist E."/>
            <person name="Lopez-Garcia S."/>
            <person name="Luque E.M."/>
            <person name="Marcos A.T."/>
            <person name="Martin J."/>
            <person name="McCluskey K."/>
            <person name="Medina H.R."/>
            <person name="Miralles-Duran A."/>
            <person name="Miyazaki A."/>
            <person name="Munoz-Torres E."/>
            <person name="Oguiza J.A."/>
            <person name="Ohm R."/>
            <person name="Olmedo M."/>
            <person name="Orejas M."/>
            <person name="Ortiz-Castellanos L."/>
            <person name="Pisabarro A.G."/>
            <person name="Rodriguez-Romero J."/>
            <person name="Ruiz-Herrera J."/>
            <person name="Ruiz-Vazquez R."/>
            <person name="Sanz C."/>
            <person name="Schackwitz W."/>
            <person name="Schmutz J."/>
            <person name="Shahriari M."/>
            <person name="Shelest E."/>
            <person name="Silva-Franco F."/>
            <person name="Soanes D."/>
            <person name="Syed K."/>
            <person name="Tagua V.G."/>
            <person name="Talbot N.J."/>
            <person name="Thon M."/>
            <person name="De vries R.P."/>
            <person name="Wiebenga A."/>
            <person name="Yadav J.S."/>
            <person name="Braun E.L."/>
            <person name="Baker S."/>
            <person name="Garre V."/>
            <person name="Horwitz B."/>
            <person name="Torres-Martinez S."/>
            <person name="Idnurm A."/>
            <person name="Herrera-Estrella A."/>
            <person name="Gabaldon T."/>
            <person name="Grigoriev I.V."/>
        </authorList>
    </citation>
    <scope>NUCLEOTIDE SEQUENCE [LARGE SCALE GENOMIC DNA]</scope>
    <source>
        <strain evidence="6">NRRL 1555(-)</strain>
    </source>
</reference>
<dbReference type="OrthoDB" id="2186918at2759"/>
<dbReference type="FunCoup" id="A0A163AH94">
    <property type="interactions" value="638"/>
</dbReference>
<dbReference type="PANTHER" id="PTHR21297">
    <property type="entry name" value="DNA-DIRECTED RNA POLYMERASE II"/>
    <property type="match status" value="1"/>
</dbReference>
<comment type="similarity">
    <text evidence="3">Belongs to the eukaryotic RPB4 RNA polymerase subunit family.</text>
</comment>
<keyword evidence="6" id="KW-1185">Reference proteome</keyword>
<dbReference type="GeneID" id="28999396"/>
<evidence type="ECO:0000256" key="3">
    <source>
        <dbReference type="ARBA" id="ARBA00025724"/>
    </source>
</evidence>
<dbReference type="AlphaFoldDB" id="A0A163AH94"/>
<dbReference type="GO" id="GO:0006352">
    <property type="term" value="P:DNA-templated transcription initiation"/>
    <property type="evidence" value="ECO:0007669"/>
    <property type="project" value="InterPro"/>
</dbReference>
<accession>A0A163AH94</accession>
<evidence type="ECO:0000313" key="6">
    <source>
        <dbReference type="Proteomes" id="UP000077315"/>
    </source>
</evidence>
<dbReference type="GO" id="GO:0005634">
    <property type="term" value="C:nucleus"/>
    <property type="evidence" value="ECO:0007669"/>
    <property type="project" value="UniProtKB-SubCell"/>
</dbReference>
<comment type="subcellular location">
    <subcellularLocation>
        <location evidence="1">Nucleus</location>
    </subcellularLocation>
</comment>
<dbReference type="InterPro" id="IPR010997">
    <property type="entry name" value="HRDC-like_sf"/>
</dbReference>
<feature type="domain" description="RNA polymerase Rpb4/RPC9 core" evidence="4">
    <location>
        <begin position="27"/>
        <end position="144"/>
    </location>
</feature>
<dbReference type="GO" id="GO:0030880">
    <property type="term" value="C:RNA polymerase complex"/>
    <property type="evidence" value="ECO:0007669"/>
    <property type="project" value="InterPro"/>
</dbReference>
<dbReference type="InterPro" id="IPR038324">
    <property type="entry name" value="Rpb4/RPC9_sf"/>
</dbReference>
<dbReference type="STRING" id="763407.A0A163AH94"/>
<dbReference type="SUPFAM" id="SSF47819">
    <property type="entry name" value="HRDC-like"/>
    <property type="match status" value="1"/>
</dbReference>
<dbReference type="EMBL" id="KV440981">
    <property type="protein sequence ID" value="OAD73481.1"/>
    <property type="molecule type" value="Genomic_DNA"/>
</dbReference>
<evidence type="ECO:0000259" key="4">
    <source>
        <dbReference type="SMART" id="SM00657"/>
    </source>
</evidence>
<proteinExistence type="inferred from homology"/>
<keyword evidence="2" id="KW-0539">Nucleus</keyword>
<dbReference type="Proteomes" id="UP000077315">
    <property type="component" value="Unassembled WGS sequence"/>
</dbReference>
<dbReference type="InterPro" id="IPR005574">
    <property type="entry name" value="Rpb4/RPC9"/>
</dbReference>
<gene>
    <name evidence="5" type="ORF">PHYBLDRAFT_181555</name>
</gene>
<evidence type="ECO:0000256" key="1">
    <source>
        <dbReference type="ARBA" id="ARBA00004123"/>
    </source>
</evidence>